<sequence>MTHTYFFGYGSLVDQRTHEFTPAQPAKASGWRRAWCATPDRDLCFLTAVRDKSSEIMGLVAPVPGQNWASLDAREQAYERHEAGHEVDHPNGAASVAIYSVAPSRRSRPTADNPILLSYLDVVIHGYLQEFGEDGAAQFFATTSGWEAPILHDRADPVYSRAQNLSDHTRDVVDAALAKMASRIVYA</sequence>
<dbReference type="CDD" id="cd06661">
    <property type="entry name" value="GGCT_like"/>
    <property type="match status" value="1"/>
</dbReference>
<dbReference type="SUPFAM" id="SSF110857">
    <property type="entry name" value="Gamma-glutamyl cyclotransferase-like"/>
    <property type="match status" value="1"/>
</dbReference>
<evidence type="ECO:0008006" key="3">
    <source>
        <dbReference type="Google" id="ProtNLM"/>
    </source>
</evidence>
<dbReference type="InterPro" id="IPR036568">
    <property type="entry name" value="GGCT-like_sf"/>
</dbReference>
<dbReference type="Proteomes" id="UP000220836">
    <property type="component" value="Unassembled WGS sequence"/>
</dbReference>
<gene>
    <name evidence="1" type="ORF">PEV8663_01744</name>
</gene>
<dbReference type="InterPro" id="IPR013024">
    <property type="entry name" value="GGCT-like"/>
</dbReference>
<dbReference type="RefSeq" id="WP_097804253.1">
    <property type="nucleotide sequence ID" value="NZ_FXYH01000005.1"/>
</dbReference>
<protein>
    <recommendedName>
        <fullName evidence="3">Gamma-glutamylcyclotransferase AIG2-like domain-containing protein</fullName>
    </recommendedName>
</protein>
<accession>A0A238K9N2</accession>
<proteinExistence type="predicted"/>
<name>A0A238K9N2_9RHOB</name>
<keyword evidence="2" id="KW-1185">Reference proteome</keyword>
<evidence type="ECO:0000313" key="1">
    <source>
        <dbReference type="EMBL" id="SMX39525.1"/>
    </source>
</evidence>
<organism evidence="1 2">
    <name type="scientific">Pelagimonas varians</name>
    <dbReference type="NCBI Taxonomy" id="696760"/>
    <lineage>
        <taxon>Bacteria</taxon>
        <taxon>Pseudomonadati</taxon>
        <taxon>Pseudomonadota</taxon>
        <taxon>Alphaproteobacteria</taxon>
        <taxon>Rhodobacterales</taxon>
        <taxon>Roseobacteraceae</taxon>
        <taxon>Pelagimonas</taxon>
    </lineage>
</organism>
<dbReference type="Gene3D" id="3.10.490.10">
    <property type="entry name" value="Gamma-glutamyl cyclotransferase-like"/>
    <property type="match status" value="1"/>
</dbReference>
<evidence type="ECO:0000313" key="2">
    <source>
        <dbReference type="Proteomes" id="UP000220836"/>
    </source>
</evidence>
<dbReference type="OrthoDB" id="5567366at2"/>
<reference evidence="1 2" key="1">
    <citation type="submission" date="2017-05" db="EMBL/GenBank/DDBJ databases">
        <authorList>
            <person name="Song R."/>
            <person name="Chenine A.L."/>
            <person name="Ruprecht R.M."/>
        </authorList>
    </citation>
    <scope>NUCLEOTIDE SEQUENCE [LARGE SCALE GENOMIC DNA]</scope>
    <source>
        <strain evidence="1 2">CECT 8663</strain>
    </source>
</reference>
<dbReference type="EMBL" id="FXYH01000005">
    <property type="protein sequence ID" value="SMX39525.1"/>
    <property type="molecule type" value="Genomic_DNA"/>
</dbReference>
<dbReference type="AlphaFoldDB" id="A0A238K9N2"/>